<feature type="compositionally biased region" description="Basic and acidic residues" evidence="2">
    <location>
        <begin position="146"/>
        <end position="172"/>
    </location>
</feature>
<protein>
    <recommendedName>
        <fullName evidence="3">WW domain-containing protein</fullName>
    </recommendedName>
</protein>
<dbReference type="CDD" id="cd00201">
    <property type="entry name" value="WW"/>
    <property type="match status" value="1"/>
</dbReference>
<feature type="coiled-coil region" evidence="1">
    <location>
        <begin position="259"/>
        <end position="343"/>
    </location>
</feature>
<feature type="compositionally biased region" description="Low complexity" evidence="2">
    <location>
        <begin position="414"/>
        <end position="424"/>
    </location>
</feature>
<evidence type="ECO:0000259" key="3">
    <source>
        <dbReference type="PROSITE" id="PS50020"/>
    </source>
</evidence>
<organism evidence="4 5">
    <name type="scientific">Bodo saltans</name>
    <name type="common">Flagellated protozoan</name>
    <dbReference type="NCBI Taxonomy" id="75058"/>
    <lineage>
        <taxon>Eukaryota</taxon>
        <taxon>Discoba</taxon>
        <taxon>Euglenozoa</taxon>
        <taxon>Kinetoplastea</taxon>
        <taxon>Metakinetoplastina</taxon>
        <taxon>Eubodonida</taxon>
        <taxon>Bodonidae</taxon>
        <taxon>Bodo</taxon>
    </lineage>
</organism>
<feature type="compositionally biased region" description="Polar residues" evidence="2">
    <location>
        <begin position="480"/>
        <end position="502"/>
    </location>
</feature>
<reference evidence="5" key="1">
    <citation type="submission" date="2015-09" db="EMBL/GenBank/DDBJ databases">
        <authorList>
            <consortium name="Pathogen Informatics"/>
        </authorList>
    </citation>
    <scope>NUCLEOTIDE SEQUENCE [LARGE SCALE GENOMIC DNA]</scope>
    <source>
        <strain evidence="5">Lake Konstanz</strain>
    </source>
</reference>
<keyword evidence="5" id="KW-1185">Reference proteome</keyword>
<evidence type="ECO:0000313" key="5">
    <source>
        <dbReference type="Proteomes" id="UP000051952"/>
    </source>
</evidence>
<dbReference type="Proteomes" id="UP000051952">
    <property type="component" value="Unassembled WGS sequence"/>
</dbReference>
<feature type="compositionally biased region" description="Low complexity" evidence="2">
    <location>
        <begin position="13"/>
        <end position="26"/>
    </location>
</feature>
<feature type="region of interest" description="Disordered" evidence="2">
    <location>
        <begin position="78"/>
        <end position="172"/>
    </location>
</feature>
<sequence>MSKAASPLKKKSTSATPAAAAAKSSTVYPPEIEEEAKNLVKSGVWKQMKDDKTGKDYFYNRTTKKTAWDLRKELMKEKEAAAGPAPVALPSFIAPTSASETDGGGSKNDTDTAAAASPTAKKPSTKKSKAASTASKASAKSTDSQDEAKQEEEANRVAAQESRENEIRENAAKETAAAVAAAVAEIKAASDLERKSLENKEMKIKEQEMNLEHHRNQKLRDLLKYTDPLDRLVQENSMLQQMVVSGSSGHVALDFQAKYEAVMRTNNALTVQMARMKQEYDAMQRALTDANFKIHQQQAQLQERAQPSGRSRDDELQMTMSFLREQNRELQQQTGELALLLARGLNEVAFRGAQNADADRGDGTDREDFLSTALSRVLDSPARQVLCSSCTQALTKFRDQSIPLNQSAIHADRSGMGSSSYRGGAVDSGRIGHSAPSYVGTGDFPATSTTSAGIGGGLNSSSYSPGLSSRGGLGGGGAPTPTQFKSTGAASNNSGFIGQQQRGGANNSASGGVNYVAAQTPNASSSGASPVMYGGFLVRNTKGSH</sequence>
<dbReference type="Gene3D" id="2.20.70.10">
    <property type="match status" value="1"/>
</dbReference>
<dbReference type="InterPro" id="IPR001202">
    <property type="entry name" value="WW_dom"/>
</dbReference>
<dbReference type="SUPFAM" id="SSF51045">
    <property type="entry name" value="WW domain"/>
    <property type="match status" value="1"/>
</dbReference>
<evidence type="ECO:0000256" key="1">
    <source>
        <dbReference type="SAM" id="Coils"/>
    </source>
</evidence>
<feature type="region of interest" description="Disordered" evidence="2">
    <location>
        <begin position="463"/>
        <end position="513"/>
    </location>
</feature>
<evidence type="ECO:0000313" key="4">
    <source>
        <dbReference type="EMBL" id="CUF18747.1"/>
    </source>
</evidence>
<dbReference type="OrthoDB" id="248149at2759"/>
<proteinExistence type="predicted"/>
<dbReference type="InterPro" id="IPR036020">
    <property type="entry name" value="WW_dom_sf"/>
</dbReference>
<gene>
    <name evidence="4" type="ORF">BSAL_59920</name>
</gene>
<dbReference type="AlphaFoldDB" id="A0A0S4IQG6"/>
<feature type="region of interest" description="Disordered" evidence="2">
    <location>
        <begin position="408"/>
        <end position="429"/>
    </location>
</feature>
<feature type="compositionally biased region" description="Gly residues" evidence="2">
    <location>
        <begin position="469"/>
        <end position="478"/>
    </location>
</feature>
<feature type="region of interest" description="Disordered" evidence="2">
    <location>
        <begin position="1"/>
        <end position="31"/>
    </location>
</feature>
<feature type="compositionally biased region" description="Low complexity" evidence="2">
    <location>
        <begin position="112"/>
        <end position="122"/>
    </location>
</feature>
<name>A0A0S4IQG6_BODSA</name>
<dbReference type="EMBL" id="CYKH01000261">
    <property type="protein sequence ID" value="CUF18747.1"/>
    <property type="molecule type" value="Genomic_DNA"/>
</dbReference>
<feature type="domain" description="WW" evidence="3">
    <location>
        <begin position="45"/>
        <end position="73"/>
    </location>
</feature>
<feature type="compositionally biased region" description="Low complexity" evidence="2">
    <location>
        <begin position="503"/>
        <end position="512"/>
    </location>
</feature>
<dbReference type="VEuPathDB" id="TriTrypDB:BSAL_59920"/>
<evidence type="ECO:0000256" key="2">
    <source>
        <dbReference type="SAM" id="MobiDB-lite"/>
    </source>
</evidence>
<feature type="compositionally biased region" description="Low complexity" evidence="2">
    <location>
        <begin position="130"/>
        <end position="142"/>
    </location>
</feature>
<keyword evidence="1" id="KW-0175">Coiled coil</keyword>
<dbReference type="PROSITE" id="PS50020">
    <property type="entry name" value="WW_DOMAIN_2"/>
    <property type="match status" value="1"/>
</dbReference>
<accession>A0A0S4IQG6</accession>